<keyword evidence="8" id="KW-0694">RNA-binding</keyword>
<dbReference type="EMBL" id="NPEF01000250">
    <property type="protein sequence ID" value="PJZ91578.1"/>
    <property type="molecule type" value="Genomic_DNA"/>
</dbReference>
<dbReference type="Gene3D" id="3.30.460.10">
    <property type="entry name" value="Beta Polymerase, domain 2"/>
    <property type="match status" value="1"/>
</dbReference>
<name>A0A2N0B529_9LEPT</name>
<keyword evidence="6" id="KW-0547">Nucleotide-binding</keyword>
<protein>
    <submittedName>
        <fullName evidence="12">[cytidine(C)-cytidine(C)-adenosine (A)]-adding enzyme</fullName>
    </submittedName>
</protein>
<dbReference type="InterPro" id="IPR002646">
    <property type="entry name" value="PolA_pol_head_dom"/>
</dbReference>
<sequence length="433" mass="49171">MTEQNADEWIGKIPEPFREEIGILTRTISKHGGECYVVGGAVRDLVLGKTPDEFDLTTSLLPQTVLGLFKRTVPTGIKHGTVTVLFQDRAYEVTTFRKDVDYVDGRRPEAVEFGVSLSEDLKRRDFTMNALALDIEKGKLVDEHGGREDIERKLIRTIGDPIGRFTEDGLRPIRGIRFVGSLGFTLEWKTEEAIRVCRSVTAKVSKERVQDELNKILKCADPSPSLLLFRKFEILELFTDVSPTSNPDETVLSRIREIPTDPPGLRLSFLHEWLFGTFAVDENSKRFFKDLRYSNQNTKDALFFSGMLNSVREKTRTNAPFTDGEIRRLILHPICVHAGRENLTRLTSHLFELASVRFPEIVSLLSSERLQELASRPEPLLVSELAVRGEDILRNFPSLPPKEIGAVLQTLLRRVLENPEQNQKEILLTYISV</sequence>
<feature type="domain" description="Poly A polymerase head" evidence="9">
    <location>
        <begin position="35"/>
        <end position="156"/>
    </location>
</feature>
<evidence type="ECO:0000256" key="6">
    <source>
        <dbReference type="ARBA" id="ARBA00022741"/>
    </source>
</evidence>
<proteinExistence type="inferred from homology"/>
<reference evidence="12" key="1">
    <citation type="submission" date="2017-07" db="EMBL/GenBank/DDBJ databases">
        <title>Leptospira spp. isolated from tropical soils.</title>
        <authorList>
            <person name="Thibeaux R."/>
            <person name="Iraola G."/>
            <person name="Ferres I."/>
            <person name="Bierque E."/>
            <person name="Girault D."/>
            <person name="Soupe-Gilbert M.-E."/>
            <person name="Picardeau M."/>
            <person name="Goarant C."/>
        </authorList>
    </citation>
    <scope>NUCLEOTIDE SEQUENCE [LARGE SCALE GENOMIC DNA]</scope>
    <source>
        <strain evidence="12">ATI7-C-A5</strain>
    </source>
</reference>
<evidence type="ECO:0000256" key="8">
    <source>
        <dbReference type="RuleBase" id="RU003953"/>
    </source>
</evidence>
<evidence type="ECO:0000259" key="10">
    <source>
        <dbReference type="Pfam" id="PF12627"/>
    </source>
</evidence>
<evidence type="ECO:0000256" key="2">
    <source>
        <dbReference type="ARBA" id="ARBA00022679"/>
    </source>
</evidence>
<comment type="cofactor">
    <cofactor evidence="1">
        <name>Mg(2+)</name>
        <dbReference type="ChEBI" id="CHEBI:18420"/>
    </cofactor>
</comment>
<dbReference type="InterPro" id="IPR032828">
    <property type="entry name" value="PolyA_RNA-bd"/>
</dbReference>
<dbReference type="InterPro" id="IPR050264">
    <property type="entry name" value="Bact_CCA-adding_enz_type3_sf"/>
</dbReference>
<evidence type="ECO:0000259" key="9">
    <source>
        <dbReference type="Pfam" id="PF01743"/>
    </source>
</evidence>
<comment type="caution">
    <text evidence="12">The sequence shown here is derived from an EMBL/GenBank/DDBJ whole genome shotgun (WGS) entry which is preliminary data.</text>
</comment>
<dbReference type="GO" id="GO:0016779">
    <property type="term" value="F:nucleotidyltransferase activity"/>
    <property type="evidence" value="ECO:0007669"/>
    <property type="project" value="UniProtKB-KW"/>
</dbReference>
<dbReference type="Gene3D" id="1.10.246.80">
    <property type="match status" value="1"/>
</dbReference>
<dbReference type="Pfam" id="PF01743">
    <property type="entry name" value="PolyA_pol"/>
    <property type="match status" value="1"/>
</dbReference>
<dbReference type="GO" id="GO:0000166">
    <property type="term" value="F:nucleotide binding"/>
    <property type="evidence" value="ECO:0007669"/>
    <property type="project" value="UniProtKB-KW"/>
</dbReference>
<keyword evidence="3" id="KW-0819">tRNA processing</keyword>
<evidence type="ECO:0000313" key="12">
    <source>
        <dbReference type="EMBL" id="PJZ91578.1"/>
    </source>
</evidence>
<dbReference type="PANTHER" id="PTHR46173">
    <property type="entry name" value="CCA TRNA NUCLEOTIDYLTRANSFERASE 1, MITOCHONDRIAL"/>
    <property type="match status" value="1"/>
</dbReference>
<dbReference type="OrthoDB" id="9805698at2"/>
<evidence type="ECO:0000313" key="11">
    <source>
        <dbReference type="EMBL" id="MDV6234891.1"/>
    </source>
</evidence>
<keyword evidence="2 8" id="KW-0808">Transferase</keyword>
<dbReference type="EMBL" id="NPEF02000003">
    <property type="protein sequence ID" value="MDV6234891.1"/>
    <property type="molecule type" value="Genomic_DNA"/>
</dbReference>
<dbReference type="CDD" id="cd05398">
    <property type="entry name" value="NT_ClassII-CCAase"/>
    <property type="match status" value="1"/>
</dbReference>
<keyword evidence="7" id="KW-0460">Magnesium</keyword>
<keyword evidence="5" id="KW-0479">Metal-binding</keyword>
<evidence type="ECO:0000256" key="1">
    <source>
        <dbReference type="ARBA" id="ARBA00001946"/>
    </source>
</evidence>
<keyword evidence="4" id="KW-0548">Nucleotidyltransferase</keyword>
<comment type="similarity">
    <text evidence="8">Belongs to the tRNA nucleotidyltransferase/poly(A) polymerase family.</text>
</comment>
<dbReference type="SUPFAM" id="SSF81301">
    <property type="entry name" value="Nucleotidyltransferase"/>
    <property type="match status" value="1"/>
</dbReference>
<keyword evidence="13" id="KW-1185">Reference proteome</keyword>
<evidence type="ECO:0000313" key="13">
    <source>
        <dbReference type="Proteomes" id="UP000232122"/>
    </source>
</evidence>
<accession>A0A2N0B529</accession>
<reference evidence="11 13" key="2">
    <citation type="journal article" date="2018" name="Microb. Genom.">
        <title>Deciphering the unexplored Leptospira diversity from soils uncovers genomic evolution to virulence.</title>
        <authorList>
            <person name="Thibeaux R."/>
            <person name="Iraola G."/>
            <person name="Ferres I."/>
            <person name="Bierque E."/>
            <person name="Girault D."/>
            <person name="Soupe-Gilbert M.E."/>
            <person name="Picardeau M."/>
            <person name="Goarant C."/>
        </authorList>
    </citation>
    <scope>NUCLEOTIDE SEQUENCE [LARGE SCALE GENOMIC DNA]</scope>
    <source>
        <strain evidence="11 13">ATI7-C-A5</strain>
    </source>
</reference>
<evidence type="ECO:0000256" key="4">
    <source>
        <dbReference type="ARBA" id="ARBA00022695"/>
    </source>
</evidence>
<gene>
    <name evidence="11" type="ORF">CH379_004510</name>
    <name evidence="12" type="ORF">CH379_17835</name>
</gene>
<dbReference type="Pfam" id="PF12627">
    <property type="entry name" value="PolyA_pol_RNAbd"/>
    <property type="match status" value="1"/>
</dbReference>
<dbReference type="PANTHER" id="PTHR46173:SF1">
    <property type="entry name" value="CCA TRNA NUCLEOTIDYLTRANSFERASE 1, MITOCHONDRIAL"/>
    <property type="match status" value="1"/>
</dbReference>
<dbReference type="AlphaFoldDB" id="A0A2N0B529"/>
<evidence type="ECO:0000256" key="5">
    <source>
        <dbReference type="ARBA" id="ARBA00022723"/>
    </source>
</evidence>
<dbReference type="GO" id="GO:0000049">
    <property type="term" value="F:tRNA binding"/>
    <property type="evidence" value="ECO:0007669"/>
    <property type="project" value="TreeGrafter"/>
</dbReference>
<organism evidence="12">
    <name type="scientific">Leptospira ellisii</name>
    <dbReference type="NCBI Taxonomy" id="2023197"/>
    <lineage>
        <taxon>Bacteria</taxon>
        <taxon>Pseudomonadati</taxon>
        <taxon>Spirochaetota</taxon>
        <taxon>Spirochaetia</taxon>
        <taxon>Leptospirales</taxon>
        <taxon>Leptospiraceae</taxon>
        <taxon>Leptospira</taxon>
    </lineage>
</organism>
<reference evidence="11" key="3">
    <citation type="submission" date="2023-10" db="EMBL/GenBank/DDBJ databases">
        <authorList>
            <person name="Picardeau M."/>
            <person name="Thibeaux R."/>
        </authorList>
    </citation>
    <scope>NUCLEOTIDE SEQUENCE</scope>
    <source>
        <strain evidence="11">ATI7-C-A5</strain>
    </source>
</reference>
<dbReference type="RefSeq" id="WP_100747835.1">
    <property type="nucleotide sequence ID" value="NZ_NPEF02000003.1"/>
</dbReference>
<evidence type="ECO:0000256" key="7">
    <source>
        <dbReference type="ARBA" id="ARBA00022842"/>
    </source>
</evidence>
<dbReference type="InterPro" id="IPR043519">
    <property type="entry name" value="NT_sf"/>
</dbReference>
<dbReference type="GO" id="GO:0008033">
    <property type="term" value="P:tRNA processing"/>
    <property type="evidence" value="ECO:0007669"/>
    <property type="project" value="UniProtKB-KW"/>
</dbReference>
<dbReference type="Gene3D" id="1.10.3090.10">
    <property type="entry name" value="cca-adding enzyme, domain 2"/>
    <property type="match status" value="1"/>
</dbReference>
<dbReference type="Proteomes" id="UP000232122">
    <property type="component" value="Unassembled WGS sequence"/>
</dbReference>
<dbReference type="GO" id="GO:0046872">
    <property type="term" value="F:metal ion binding"/>
    <property type="evidence" value="ECO:0007669"/>
    <property type="project" value="UniProtKB-KW"/>
</dbReference>
<accession>A0A2N0BHY2</accession>
<dbReference type="SUPFAM" id="SSF81891">
    <property type="entry name" value="Poly A polymerase C-terminal region-like"/>
    <property type="match status" value="1"/>
</dbReference>
<evidence type="ECO:0000256" key="3">
    <source>
        <dbReference type="ARBA" id="ARBA00022694"/>
    </source>
</evidence>
<feature type="domain" description="tRNA nucleotidyltransferase/poly(A) polymerase RNA and SrmB- binding" evidence="10">
    <location>
        <begin position="183"/>
        <end position="237"/>
    </location>
</feature>